<evidence type="ECO:0000256" key="2">
    <source>
        <dbReference type="SAM" id="SignalP"/>
    </source>
</evidence>
<feature type="region of interest" description="Disordered" evidence="1">
    <location>
        <begin position="33"/>
        <end position="55"/>
    </location>
</feature>
<evidence type="ECO:0000256" key="1">
    <source>
        <dbReference type="SAM" id="MobiDB-lite"/>
    </source>
</evidence>
<keyword evidence="2" id="KW-0732">Signal</keyword>
<evidence type="ECO:0000313" key="4">
    <source>
        <dbReference type="Proteomes" id="UP000321548"/>
    </source>
</evidence>
<dbReference type="InterPro" id="IPR014177">
    <property type="entry name" value="Formate_DH_TAT-contain"/>
</dbReference>
<dbReference type="RefSeq" id="WP_147703664.1">
    <property type="nucleotide sequence ID" value="NZ_VDUY01000002.1"/>
</dbReference>
<dbReference type="Proteomes" id="UP000321548">
    <property type="component" value="Unassembled WGS sequence"/>
</dbReference>
<sequence>MKAKKPVSGRRGFLMGAGAAGAAGAAVLASKGSLPAGEQAPQPQKHAKGGGGYHVTDHIRHYYRTTLV</sequence>
<dbReference type="AlphaFoldDB" id="A0A5C8P1D1"/>
<keyword evidence="4" id="KW-1185">Reference proteome</keyword>
<gene>
    <name evidence="3" type="ORF">FHP08_07110</name>
</gene>
<proteinExistence type="predicted"/>
<organism evidence="3 4">
    <name type="scientific">Zeimonas arvi</name>
    <dbReference type="NCBI Taxonomy" id="2498847"/>
    <lineage>
        <taxon>Bacteria</taxon>
        <taxon>Pseudomonadati</taxon>
        <taxon>Pseudomonadota</taxon>
        <taxon>Betaproteobacteria</taxon>
        <taxon>Burkholderiales</taxon>
        <taxon>Burkholderiaceae</taxon>
        <taxon>Zeimonas</taxon>
    </lineage>
</organism>
<dbReference type="InterPro" id="IPR006311">
    <property type="entry name" value="TAT_signal"/>
</dbReference>
<reference evidence="3 4" key="1">
    <citation type="submission" date="2019-06" db="EMBL/GenBank/DDBJ databases">
        <title>Quisquiliibacterium sp. nov., isolated from a maize field.</title>
        <authorList>
            <person name="Lin S.-Y."/>
            <person name="Tsai C.-F."/>
            <person name="Young C.-C."/>
        </authorList>
    </citation>
    <scope>NUCLEOTIDE SEQUENCE [LARGE SCALE GENOMIC DNA]</scope>
    <source>
        <strain evidence="3 4">CC-CFT501</strain>
    </source>
</reference>
<comment type="caution">
    <text evidence="3">The sequence shown here is derived from an EMBL/GenBank/DDBJ whole genome shotgun (WGS) entry which is preliminary data.</text>
</comment>
<accession>A0A5C8P1D1</accession>
<evidence type="ECO:0000313" key="3">
    <source>
        <dbReference type="EMBL" id="TXL67361.1"/>
    </source>
</evidence>
<feature type="signal peptide" evidence="2">
    <location>
        <begin position="1"/>
        <end position="25"/>
    </location>
</feature>
<protein>
    <submittedName>
        <fullName evidence="3">Formate dehydrogenase</fullName>
    </submittedName>
</protein>
<name>A0A5C8P1D1_9BURK</name>
<dbReference type="NCBIfam" id="TIGR02811">
    <property type="entry name" value="formate_TAT"/>
    <property type="match status" value="1"/>
</dbReference>
<dbReference type="PIRSF" id="PIRSF036704">
    <property type="entry name" value="UCP036704"/>
    <property type="match status" value="1"/>
</dbReference>
<dbReference type="PROSITE" id="PS51318">
    <property type="entry name" value="TAT"/>
    <property type="match status" value="1"/>
</dbReference>
<dbReference type="EMBL" id="VDUY01000002">
    <property type="protein sequence ID" value="TXL67361.1"/>
    <property type="molecule type" value="Genomic_DNA"/>
</dbReference>
<feature type="chain" id="PRO_5023127797" evidence="2">
    <location>
        <begin position="26"/>
        <end position="68"/>
    </location>
</feature>
<dbReference type="OrthoDB" id="9134211at2"/>